<dbReference type="InParanoid" id="A0A024FYR6"/>
<protein>
    <recommendedName>
        <fullName evidence="3">PX domain-containing protein</fullName>
    </recommendedName>
</protein>
<accession>A0A024FYR6</accession>
<sequence>MMKNDENSVSSTCLLLRSGYDLQTSIPIVLTSSHLKRVHTKTQYLIQVSYIFHNKVQWTVYRRFKEFQELFVTLRNALNQRDVCCSCLSAMQANSFGQVFSKRARLLRSFSIGANKQSDKRRVQLQEFLYFIVTQAKRCQQDTMSSGKCVIRPLLNQFLMLNTMLYTVASSIDSAVLDSHLITSTSPSKDGNRMLTLYGTMCESVTQVLDPSEESDSIWSTEQKEVSHPLRTSSVPLLLAYRAERSPLIHRRDSFSSIQTKKYQSDRVEQFEKLTELPNRLKPLTKKTSGAAFCSRRKMNKTFDTISNEHSSFKENAATIRLFQSHSLIELPTINE</sequence>
<reference evidence="1 2" key="1">
    <citation type="submission" date="2012-05" db="EMBL/GenBank/DDBJ databases">
        <title>Recombination and specialization in a pathogen metapopulation.</title>
        <authorList>
            <person name="Gardiner A."/>
            <person name="Kemen E."/>
            <person name="Schultz-Larsen T."/>
            <person name="MacLean D."/>
            <person name="Van Oosterhout C."/>
            <person name="Jones J.D.G."/>
        </authorList>
    </citation>
    <scope>NUCLEOTIDE SEQUENCE [LARGE SCALE GENOMIC DNA]</scope>
    <source>
        <strain evidence="1 2">Ac Nc2</strain>
    </source>
</reference>
<evidence type="ECO:0000313" key="1">
    <source>
        <dbReference type="EMBL" id="CCI39656.1"/>
    </source>
</evidence>
<dbReference type="Proteomes" id="UP000053237">
    <property type="component" value="Unassembled WGS sequence"/>
</dbReference>
<dbReference type="SUPFAM" id="SSF64268">
    <property type="entry name" value="PX domain"/>
    <property type="match status" value="1"/>
</dbReference>
<name>A0A024FYR6_9STRA</name>
<dbReference type="CDD" id="cd06093">
    <property type="entry name" value="PX_domain"/>
    <property type="match status" value="1"/>
</dbReference>
<keyword evidence="2" id="KW-1185">Reference proteome</keyword>
<gene>
    <name evidence="1" type="ORF">BN9_004390</name>
</gene>
<comment type="caution">
    <text evidence="1">The sequence shown here is derived from an EMBL/GenBank/DDBJ whole genome shotgun (WGS) entry which is preliminary data.</text>
</comment>
<evidence type="ECO:0008006" key="3">
    <source>
        <dbReference type="Google" id="ProtNLM"/>
    </source>
</evidence>
<evidence type="ECO:0000313" key="2">
    <source>
        <dbReference type="Proteomes" id="UP000053237"/>
    </source>
</evidence>
<dbReference type="InterPro" id="IPR036871">
    <property type="entry name" value="PX_dom_sf"/>
</dbReference>
<dbReference type="AlphaFoldDB" id="A0A024FYR6"/>
<dbReference type="Gene3D" id="3.30.1520.10">
    <property type="entry name" value="Phox-like domain"/>
    <property type="match status" value="1"/>
</dbReference>
<proteinExistence type="predicted"/>
<dbReference type="EMBL" id="CAIX01000003">
    <property type="protein sequence ID" value="CCI39656.1"/>
    <property type="molecule type" value="Genomic_DNA"/>
</dbReference>
<dbReference type="GO" id="GO:0035091">
    <property type="term" value="F:phosphatidylinositol binding"/>
    <property type="evidence" value="ECO:0007669"/>
    <property type="project" value="InterPro"/>
</dbReference>
<organism evidence="1 2">
    <name type="scientific">Albugo candida</name>
    <dbReference type="NCBI Taxonomy" id="65357"/>
    <lineage>
        <taxon>Eukaryota</taxon>
        <taxon>Sar</taxon>
        <taxon>Stramenopiles</taxon>
        <taxon>Oomycota</taxon>
        <taxon>Peronosporomycetes</taxon>
        <taxon>Albuginales</taxon>
        <taxon>Albuginaceae</taxon>
        <taxon>Albugo</taxon>
    </lineage>
</organism>